<dbReference type="EMBL" id="CAVLEF010000003">
    <property type="protein sequence ID" value="CAK1542347.1"/>
    <property type="molecule type" value="Genomic_DNA"/>
</dbReference>
<proteinExistence type="inferred from homology"/>
<keyword evidence="4" id="KW-0507">mRNA processing</keyword>
<evidence type="ECO:0000256" key="4">
    <source>
        <dbReference type="ARBA" id="ARBA00022664"/>
    </source>
</evidence>
<dbReference type="GO" id="GO:0003723">
    <property type="term" value="F:RNA binding"/>
    <property type="evidence" value="ECO:0007669"/>
    <property type="project" value="InterPro"/>
</dbReference>
<evidence type="ECO:0000259" key="9">
    <source>
        <dbReference type="PROSITE" id="PS50304"/>
    </source>
</evidence>
<comment type="subcellular location">
    <subcellularLocation>
        <location evidence="1">Cytoplasm</location>
        <location evidence="1">Myofibril</location>
        <location evidence="1">Sarcomere</location>
        <location evidence="1">Z line</location>
    </subcellularLocation>
    <subcellularLocation>
        <location evidence="2">Nucleus</location>
        <location evidence="2">Cajal body</location>
    </subcellularLocation>
    <subcellularLocation>
        <location evidence="7">Nucleus</location>
        <location evidence="7">Gem</location>
    </subcellularLocation>
</comment>
<comment type="similarity">
    <text evidence="3">Belongs to the SMN family.</text>
</comment>
<evidence type="ECO:0000313" key="11">
    <source>
        <dbReference type="Proteomes" id="UP001497472"/>
    </source>
</evidence>
<dbReference type="PANTHER" id="PTHR39267:SF1">
    <property type="entry name" value="SURVIVAL MOTOR NEURON PROTEIN"/>
    <property type="match status" value="1"/>
</dbReference>
<name>A0AAV1IZQ7_9NEOP</name>
<gene>
    <name evidence="10" type="ORF">LNINA_LOCUS2251</name>
</gene>
<dbReference type="Gene3D" id="2.30.30.140">
    <property type="match status" value="1"/>
</dbReference>
<evidence type="ECO:0000256" key="6">
    <source>
        <dbReference type="ARBA" id="ARBA00023242"/>
    </source>
</evidence>
<dbReference type="Gene3D" id="3.40.190.10">
    <property type="entry name" value="Periplasmic binding protein-like II"/>
    <property type="match status" value="1"/>
</dbReference>
<dbReference type="AlphaFoldDB" id="A0AAV1IZQ7"/>
<evidence type="ECO:0000256" key="2">
    <source>
        <dbReference type="ARBA" id="ARBA00004408"/>
    </source>
</evidence>
<dbReference type="Proteomes" id="UP001497472">
    <property type="component" value="Unassembled WGS sequence"/>
</dbReference>
<evidence type="ECO:0000256" key="8">
    <source>
        <dbReference type="SAM" id="MobiDB-lite"/>
    </source>
</evidence>
<protein>
    <recommendedName>
        <fullName evidence="9">Tudor domain-containing protein</fullName>
    </recommendedName>
</protein>
<dbReference type="GO" id="GO:0015030">
    <property type="term" value="C:Cajal body"/>
    <property type="evidence" value="ECO:0007669"/>
    <property type="project" value="UniProtKB-SubCell"/>
</dbReference>
<organism evidence="10 11">
    <name type="scientific">Leptosia nina</name>
    <dbReference type="NCBI Taxonomy" id="320188"/>
    <lineage>
        <taxon>Eukaryota</taxon>
        <taxon>Metazoa</taxon>
        <taxon>Ecdysozoa</taxon>
        <taxon>Arthropoda</taxon>
        <taxon>Hexapoda</taxon>
        <taxon>Insecta</taxon>
        <taxon>Pterygota</taxon>
        <taxon>Neoptera</taxon>
        <taxon>Endopterygota</taxon>
        <taxon>Lepidoptera</taxon>
        <taxon>Glossata</taxon>
        <taxon>Ditrysia</taxon>
        <taxon>Papilionoidea</taxon>
        <taxon>Pieridae</taxon>
        <taxon>Pierinae</taxon>
        <taxon>Leptosia</taxon>
    </lineage>
</organism>
<dbReference type="SMART" id="SM00333">
    <property type="entry name" value="TUDOR"/>
    <property type="match status" value="1"/>
</dbReference>
<evidence type="ECO:0000256" key="7">
    <source>
        <dbReference type="ARBA" id="ARBA00034695"/>
    </source>
</evidence>
<accession>A0AAV1IZQ7</accession>
<dbReference type="GO" id="GO:0006397">
    <property type="term" value="P:mRNA processing"/>
    <property type="evidence" value="ECO:0007669"/>
    <property type="project" value="UniProtKB-KW"/>
</dbReference>
<dbReference type="CDD" id="cd22852">
    <property type="entry name" value="SMN_C"/>
    <property type="match status" value="1"/>
</dbReference>
<dbReference type="GO" id="GO:0008380">
    <property type="term" value="P:RNA splicing"/>
    <property type="evidence" value="ECO:0007669"/>
    <property type="project" value="UniProtKB-KW"/>
</dbReference>
<evidence type="ECO:0000256" key="1">
    <source>
        <dbReference type="ARBA" id="ARBA00004216"/>
    </source>
</evidence>
<feature type="region of interest" description="Disordered" evidence="8">
    <location>
        <begin position="142"/>
        <end position="202"/>
    </location>
</feature>
<reference evidence="10 11" key="1">
    <citation type="submission" date="2023-11" db="EMBL/GenBank/DDBJ databases">
        <authorList>
            <person name="Okamura Y."/>
        </authorList>
    </citation>
    <scope>NUCLEOTIDE SEQUENCE [LARGE SCALE GENOMIC DNA]</scope>
</reference>
<keyword evidence="5" id="KW-0508">mRNA splicing</keyword>
<dbReference type="InterPro" id="IPR010304">
    <property type="entry name" value="SMN_Tudor"/>
</dbReference>
<dbReference type="GO" id="GO:0097504">
    <property type="term" value="C:Gemini of Cajal bodies"/>
    <property type="evidence" value="ECO:0007669"/>
    <property type="project" value="UniProtKB-SubCell"/>
</dbReference>
<dbReference type="PROSITE" id="PS50304">
    <property type="entry name" value="TUDOR"/>
    <property type="match status" value="1"/>
</dbReference>
<dbReference type="GO" id="GO:0030018">
    <property type="term" value="C:Z disc"/>
    <property type="evidence" value="ECO:0007669"/>
    <property type="project" value="UniProtKB-SubCell"/>
</dbReference>
<evidence type="ECO:0000256" key="3">
    <source>
        <dbReference type="ARBA" id="ARBA00005371"/>
    </source>
</evidence>
<feature type="compositionally biased region" description="Basic residues" evidence="8">
    <location>
        <begin position="181"/>
        <end position="192"/>
    </location>
</feature>
<comment type="caution">
    <text evidence="10">The sequence shown here is derived from an EMBL/GenBank/DDBJ whole genome shotgun (WGS) entry which is preliminary data.</text>
</comment>
<evidence type="ECO:0000256" key="5">
    <source>
        <dbReference type="ARBA" id="ARBA00023187"/>
    </source>
</evidence>
<sequence length="270" mass="30425">MSKSEVLYVKGMDMSESEDDGNAWDDRKLNDAYDKAIKIANIEIAKRIAMSTNTQTSNADKKLLTKNQKAQTKSKVKKTAWKVGMPCRAVYDEDGLEYEAYIVSIIKQNECIVQFLGYNNLQVVELSSLLPSLEPEGHKTFEIKSDQDDGGFESQSLHSDEPDLNKPNTALLDTRRDSHKNNKKTGKNKKVKQQSFNDFTLPDIPMPDMSAIRNLGLMEMPLPPPPPQLGAVQNEQQAVSSMLLSWYMSGYYTGLYQGMKRAKEENMNGK</sequence>
<dbReference type="PANTHER" id="PTHR39267">
    <property type="entry name" value="SURVIVAL MOTOR NEURON-LIKE PROTEIN 1"/>
    <property type="match status" value="1"/>
</dbReference>
<dbReference type="InterPro" id="IPR047313">
    <property type="entry name" value="SMN_C"/>
</dbReference>
<dbReference type="Pfam" id="PF20635">
    <property type="entry name" value="SMN_YG-box"/>
    <property type="match status" value="1"/>
</dbReference>
<keyword evidence="11" id="KW-1185">Reference proteome</keyword>
<evidence type="ECO:0000313" key="10">
    <source>
        <dbReference type="EMBL" id="CAK1542347.1"/>
    </source>
</evidence>
<dbReference type="InterPro" id="IPR002999">
    <property type="entry name" value="Tudor"/>
</dbReference>
<dbReference type="SUPFAM" id="SSF63748">
    <property type="entry name" value="Tudor/PWWP/MBT"/>
    <property type="match status" value="1"/>
</dbReference>
<dbReference type="InterPro" id="IPR040424">
    <property type="entry name" value="Smn1"/>
</dbReference>
<keyword evidence="6" id="KW-0539">Nucleus</keyword>
<feature type="domain" description="Tudor" evidence="9">
    <location>
        <begin position="80"/>
        <end position="139"/>
    </location>
</feature>
<dbReference type="Pfam" id="PF06003">
    <property type="entry name" value="SMN_Tudor"/>
    <property type="match status" value="1"/>
</dbReference>